<proteinExistence type="predicted"/>
<evidence type="ECO:0000313" key="3">
    <source>
        <dbReference type="EMBL" id="MFD3393590.1"/>
    </source>
</evidence>
<sequence length="259" mass="27248">MSLAYSDKKFEKSNQRKALAITLAINTLLFLLIWQVKIWNDSPNPPAIPVEDAGMGEISFEQEPPAPAPAPQKQELTQSTADAVQTTSTPALTSNIVSPVTVKAQPPVPVEPKEVEEPVDLSLTLGKRSPKAGSASGAGGGTGTGAGSGKGLGTGLGGGGRGSGNGTGQGEGKIAQDWTFDTKALNGIENGSETGEITFFIRINERGNVTEIRIDRTNVKLSLAERYKKLIKNSRFYPRSEGISRGASGFKTIKIVPTN</sequence>
<keyword evidence="2" id="KW-0472">Membrane</keyword>
<keyword evidence="2" id="KW-0812">Transmembrane</keyword>
<dbReference type="Proteomes" id="UP001598138">
    <property type="component" value="Unassembled WGS sequence"/>
</dbReference>
<evidence type="ECO:0008006" key="5">
    <source>
        <dbReference type="Google" id="ProtNLM"/>
    </source>
</evidence>
<feature type="compositionally biased region" description="Gly residues" evidence="1">
    <location>
        <begin position="136"/>
        <end position="171"/>
    </location>
</feature>
<feature type="transmembrane region" description="Helical" evidence="2">
    <location>
        <begin position="18"/>
        <end position="36"/>
    </location>
</feature>
<protein>
    <recommendedName>
        <fullName evidence="5">Energy transducer TonB</fullName>
    </recommendedName>
</protein>
<evidence type="ECO:0000256" key="1">
    <source>
        <dbReference type="SAM" id="MobiDB-lite"/>
    </source>
</evidence>
<feature type="region of interest" description="Disordered" evidence="1">
    <location>
        <begin position="59"/>
        <end position="92"/>
    </location>
</feature>
<evidence type="ECO:0000256" key="2">
    <source>
        <dbReference type="SAM" id="Phobius"/>
    </source>
</evidence>
<gene>
    <name evidence="3" type="ORF">U0R10_03045</name>
</gene>
<evidence type="ECO:0000313" key="4">
    <source>
        <dbReference type="Proteomes" id="UP001598138"/>
    </source>
</evidence>
<keyword evidence="4" id="KW-1185">Reference proteome</keyword>
<accession>A0ABW6D9J2</accession>
<feature type="region of interest" description="Disordered" evidence="1">
    <location>
        <begin position="125"/>
        <end position="173"/>
    </location>
</feature>
<dbReference type="RefSeq" id="WP_377982356.1">
    <property type="nucleotide sequence ID" value="NZ_JBBKXZ010000001.1"/>
</dbReference>
<reference evidence="3 4" key="1">
    <citation type="submission" date="2024-03" db="EMBL/GenBank/DDBJ databases">
        <title>Aquirufa genome sequencing.</title>
        <authorList>
            <person name="Pitt A."/>
            <person name="Hahn M.W."/>
        </authorList>
    </citation>
    <scope>NUCLEOTIDE SEQUENCE [LARGE SCALE GENOMIC DNA]</scope>
    <source>
        <strain evidence="3 4">OSTEICH-129V</strain>
    </source>
</reference>
<keyword evidence="2" id="KW-1133">Transmembrane helix</keyword>
<dbReference type="EMBL" id="JBBKXZ010000001">
    <property type="protein sequence ID" value="MFD3393590.1"/>
    <property type="molecule type" value="Genomic_DNA"/>
</dbReference>
<name>A0ABW6D9J2_9BACT</name>
<feature type="compositionally biased region" description="Polar residues" evidence="1">
    <location>
        <begin position="76"/>
        <end position="92"/>
    </location>
</feature>
<organism evidence="3 4">
    <name type="scientific">Aquirufa avitistagni</name>
    <dbReference type="NCBI Taxonomy" id="3104728"/>
    <lineage>
        <taxon>Bacteria</taxon>
        <taxon>Pseudomonadati</taxon>
        <taxon>Bacteroidota</taxon>
        <taxon>Cytophagia</taxon>
        <taxon>Cytophagales</taxon>
        <taxon>Flectobacillaceae</taxon>
        <taxon>Aquirufa</taxon>
    </lineage>
</organism>
<comment type="caution">
    <text evidence="3">The sequence shown here is derived from an EMBL/GenBank/DDBJ whole genome shotgun (WGS) entry which is preliminary data.</text>
</comment>